<dbReference type="CDD" id="cd20539">
    <property type="entry name" value="CYCLIN_CCNT_rpt2"/>
    <property type="match status" value="1"/>
</dbReference>
<feature type="compositionally biased region" description="Low complexity" evidence="7">
    <location>
        <begin position="302"/>
        <end position="317"/>
    </location>
</feature>
<evidence type="ECO:0000256" key="7">
    <source>
        <dbReference type="SAM" id="MobiDB-lite"/>
    </source>
</evidence>
<evidence type="ECO:0000256" key="6">
    <source>
        <dbReference type="RuleBase" id="RU000383"/>
    </source>
</evidence>
<name>A0A915B9H8_PARUN</name>
<feature type="compositionally biased region" description="Basic and acidic residues" evidence="7">
    <location>
        <begin position="415"/>
        <end position="430"/>
    </location>
</feature>
<dbReference type="Gene3D" id="1.10.472.10">
    <property type="entry name" value="Cyclin-like"/>
    <property type="match status" value="2"/>
</dbReference>
<feature type="compositionally biased region" description="Low complexity" evidence="7">
    <location>
        <begin position="358"/>
        <end position="375"/>
    </location>
</feature>
<evidence type="ECO:0000256" key="2">
    <source>
        <dbReference type="ARBA" id="ARBA00023015"/>
    </source>
</evidence>
<feature type="compositionally biased region" description="Polar residues" evidence="7">
    <location>
        <begin position="291"/>
        <end position="301"/>
    </location>
</feature>
<feature type="region of interest" description="Disordered" evidence="7">
    <location>
        <begin position="291"/>
        <end position="375"/>
    </location>
</feature>
<protein>
    <submittedName>
        <fullName evidence="10 11">Cyclin-like domain-containing protein</fullName>
    </submittedName>
</protein>
<evidence type="ECO:0000256" key="1">
    <source>
        <dbReference type="ARBA" id="ARBA00008638"/>
    </source>
</evidence>
<evidence type="ECO:0000313" key="11">
    <source>
        <dbReference type="WBParaSite" id="PgR029_g114_t03"/>
    </source>
</evidence>
<accession>A0A915B9H8</accession>
<feature type="compositionally biased region" description="Basic and acidic residues" evidence="7">
    <location>
        <begin position="334"/>
        <end position="351"/>
    </location>
</feature>
<feature type="region of interest" description="Disordered" evidence="7">
    <location>
        <begin position="405"/>
        <end position="686"/>
    </location>
</feature>
<evidence type="ECO:0000256" key="5">
    <source>
        <dbReference type="ARBA" id="ARBA00056850"/>
    </source>
</evidence>
<dbReference type="Pfam" id="PF00134">
    <property type="entry name" value="Cyclin_N"/>
    <property type="match status" value="1"/>
</dbReference>
<evidence type="ECO:0000259" key="8">
    <source>
        <dbReference type="SMART" id="SM00385"/>
    </source>
</evidence>
<dbReference type="InterPro" id="IPR043198">
    <property type="entry name" value="Cyclin/Ssn8"/>
</dbReference>
<dbReference type="Proteomes" id="UP000887569">
    <property type="component" value="Unplaced"/>
</dbReference>
<comment type="similarity">
    <text evidence="1">Belongs to the cyclin family. Cyclin C subfamily.</text>
</comment>
<dbReference type="FunFam" id="1.10.472.10:FF:000181">
    <property type="entry name" value="Protein CBR-CIT-1.1"/>
    <property type="match status" value="1"/>
</dbReference>
<dbReference type="InterPro" id="IPR013763">
    <property type="entry name" value="Cyclin-like_dom"/>
</dbReference>
<evidence type="ECO:0000313" key="9">
    <source>
        <dbReference type="Proteomes" id="UP000887569"/>
    </source>
</evidence>
<organism evidence="9 12">
    <name type="scientific">Parascaris univalens</name>
    <name type="common">Nematode worm</name>
    <dbReference type="NCBI Taxonomy" id="6257"/>
    <lineage>
        <taxon>Eukaryota</taxon>
        <taxon>Metazoa</taxon>
        <taxon>Ecdysozoa</taxon>
        <taxon>Nematoda</taxon>
        <taxon>Chromadorea</taxon>
        <taxon>Rhabditida</taxon>
        <taxon>Spirurina</taxon>
        <taxon>Ascaridomorpha</taxon>
        <taxon>Ascaridoidea</taxon>
        <taxon>Ascarididae</taxon>
        <taxon>Parascaris</taxon>
    </lineage>
</organism>
<feature type="compositionally biased region" description="Low complexity" evidence="7">
    <location>
        <begin position="537"/>
        <end position="579"/>
    </location>
</feature>
<feature type="compositionally biased region" description="Polar residues" evidence="7">
    <location>
        <begin position="660"/>
        <end position="678"/>
    </location>
</feature>
<keyword evidence="9" id="KW-1185">Reference proteome</keyword>
<evidence type="ECO:0000256" key="4">
    <source>
        <dbReference type="ARBA" id="ARBA00023163"/>
    </source>
</evidence>
<evidence type="ECO:0000313" key="12">
    <source>
        <dbReference type="WBParaSite" id="PgR029_g114_t04"/>
    </source>
</evidence>
<dbReference type="GO" id="GO:0016538">
    <property type="term" value="F:cyclin-dependent protein serine/threonine kinase regulator activity"/>
    <property type="evidence" value="ECO:0007669"/>
    <property type="project" value="InterPro"/>
</dbReference>
<feature type="compositionally biased region" description="Polar residues" evidence="7">
    <location>
        <begin position="580"/>
        <end position="598"/>
    </location>
</feature>
<evidence type="ECO:0000256" key="3">
    <source>
        <dbReference type="ARBA" id="ARBA00023127"/>
    </source>
</evidence>
<feature type="compositionally biased region" description="Basic and acidic residues" evidence="7">
    <location>
        <begin position="458"/>
        <end position="468"/>
    </location>
</feature>
<feature type="compositionally biased region" description="Pro residues" evidence="7">
    <location>
        <begin position="521"/>
        <end position="536"/>
    </location>
</feature>
<comment type="function">
    <text evidence="5">Regulatory subunit of the cyclin-dependent kinase pair (CDK9/cyclin T) complex, also called positive transcription elongation factor B (P-TEFb), which is proposed to facilitate the transition from abortive to production elongation by phosphorylating the CTD (carboxy-terminal domain) of the large subunit of RNA polymerase II (RNAP II).</text>
</comment>
<dbReference type="WBParaSite" id="PgR029_g114_t02">
    <property type="protein sequence ID" value="PgR029_g114_t02"/>
    <property type="gene ID" value="PgR029_g114"/>
</dbReference>
<dbReference type="InterPro" id="IPR006671">
    <property type="entry name" value="Cyclin_N"/>
</dbReference>
<keyword evidence="3 6" id="KW-0195">Cyclin</keyword>
<sequence>MKMAGTDSVGSVSSSASSARQIASVPSSSRWIFTQEELMNTPSIREGMHPEEELKRRRAAAQTIHQMADRLNHDSRVRISQLCICAAMMHMHRFFVFHSFYKFDPRDIAAACLFLAGKSEECPRKLEHIVRVWWAIKFPHTPNLEASRYHDAAQLIVTLENVILQTIAFDLSVDIPHTFVLNHMQNFARGSRKISEIAYWFASDMLHMTNWGVRFPARSIACVCIHLACLWAQFEIQMPPGSPPWYETVDPTMTANRLLELGEEFSHIYKTYGEQLNIKKYAMRNSVANASQASQGQVRRNSQSQSQSQAPSSSLASLPPPPPAPELNSGAVKVETKTEPARRIDLSDYKQRTAGGITASTSAQNASQSSGQRRNFMQPDVVQSAAIVKASGDFDLPLPPAIANEKKTLVAPPEQEVRQKRRADEPERENIKHRRVEKSEKAPLPEGQSSQHRKRTHERTATNVHHEGTPVATNAQHEGTPVARPSGHHSVPGGYSSANSGTSSSSRHHEGGPSSAKKPKQAPPLAPLVPPPPPPTGASSQPPAPAQRISSSLSSSASQPRSSSHGTESSHRSSGTSSSLTHETYSSTGVSSMSTPLASSGHRHSSTVASSSRIKSSRECVPSAASLEMANGGHSSSVTHAYSKRPPRPTTPPLPPPASIQPNRNVTTPSTHQSASYSNHDDSRRAPMEVDGGWVTFCNRFNNRGGHRGSFGGGGGCYRGGYRGSSFRSGSGYYRGGNRPPQNFSRLDHSYSRSDRFEQQSTSPLFGGRAHRFRRWSNGFGPGVFSSAFEEPPQECRFNALSGFGSSSDGVTYVSLEVGPCEPLWLFLGRRLGHSNLGIEKLV</sequence>
<evidence type="ECO:0000313" key="10">
    <source>
        <dbReference type="WBParaSite" id="PgR029_g114_t02"/>
    </source>
</evidence>
<feature type="compositionally biased region" description="Low complexity" evidence="7">
    <location>
        <begin position="493"/>
        <end position="505"/>
    </location>
</feature>
<feature type="compositionally biased region" description="Pro residues" evidence="7">
    <location>
        <begin position="648"/>
        <end position="659"/>
    </location>
</feature>
<dbReference type="WBParaSite" id="PgR029_g114_t05">
    <property type="protein sequence ID" value="PgR029_g114_t05"/>
    <property type="gene ID" value="PgR029_g114"/>
</dbReference>
<keyword evidence="4" id="KW-0804">Transcription</keyword>
<keyword evidence="2" id="KW-0805">Transcription regulation</keyword>
<dbReference type="Pfam" id="PF21797">
    <property type="entry name" value="CycT2-like_C"/>
    <property type="match status" value="1"/>
</dbReference>
<dbReference type="GO" id="GO:0006357">
    <property type="term" value="P:regulation of transcription by RNA polymerase II"/>
    <property type="evidence" value="ECO:0007669"/>
    <property type="project" value="InterPro"/>
</dbReference>
<proteinExistence type="inferred from homology"/>
<dbReference type="WBParaSite" id="PgR029_g114_t03">
    <property type="protein sequence ID" value="PgR029_g114_t03"/>
    <property type="gene ID" value="PgR029_g114"/>
</dbReference>
<feature type="domain" description="Cyclin-like" evidence="8">
    <location>
        <begin position="62"/>
        <end position="165"/>
    </location>
</feature>
<reference evidence="10 11" key="1">
    <citation type="submission" date="2022-11" db="UniProtKB">
        <authorList>
            <consortium name="WormBaseParasite"/>
        </authorList>
    </citation>
    <scope>IDENTIFICATION</scope>
</reference>
<dbReference type="InterPro" id="IPR036915">
    <property type="entry name" value="Cyclin-like_sf"/>
</dbReference>
<dbReference type="SUPFAM" id="SSF47954">
    <property type="entry name" value="Cyclin-like"/>
    <property type="match status" value="2"/>
</dbReference>
<dbReference type="PANTHER" id="PTHR10026">
    <property type="entry name" value="CYCLIN"/>
    <property type="match status" value="1"/>
</dbReference>
<dbReference type="AlphaFoldDB" id="A0A915B9H8"/>
<dbReference type="SMART" id="SM00385">
    <property type="entry name" value="CYCLIN"/>
    <property type="match status" value="1"/>
</dbReference>
<dbReference type="WBParaSite" id="PgR029_g114_t04">
    <property type="protein sequence ID" value="PgR029_g114_t04"/>
    <property type="gene ID" value="PgR029_g114"/>
</dbReference>